<keyword evidence="12" id="KW-1185">Reference proteome</keyword>
<dbReference type="Gene3D" id="2.40.50.910">
    <property type="entry name" value="Type VII secretion system EccB, repeat 3 domain"/>
    <property type="match status" value="1"/>
</dbReference>
<protein>
    <recommendedName>
        <fullName evidence="13">ESX-1 secretion system protein eccB1</fullName>
    </recommendedName>
</protein>
<feature type="transmembrane region" description="Helical" evidence="10">
    <location>
        <begin position="54"/>
        <end position="77"/>
    </location>
</feature>
<evidence type="ECO:0000256" key="8">
    <source>
        <dbReference type="ARBA" id="ARBA00022989"/>
    </source>
</evidence>
<dbReference type="GO" id="GO:0005886">
    <property type="term" value="C:plasma membrane"/>
    <property type="evidence" value="ECO:0007669"/>
    <property type="project" value="UniProtKB-SubCell"/>
</dbReference>
<keyword evidence="6" id="KW-0378">Hydrolase</keyword>
<dbReference type="EMBL" id="LQPQ01000073">
    <property type="protein sequence ID" value="ORW79572.1"/>
    <property type="molecule type" value="Genomic_DNA"/>
</dbReference>
<dbReference type="Proteomes" id="UP000193087">
    <property type="component" value="Unassembled WGS sequence"/>
</dbReference>
<gene>
    <name evidence="11" type="ORF">AWC22_18730</name>
</gene>
<evidence type="ECO:0000256" key="4">
    <source>
        <dbReference type="ARBA" id="ARBA00022692"/>
    </source>
</evidence>
<evidence type="ECO:0000256" key="5">
    <source>
        <dbReference type="ARBA" id="ARBA00022741"/>
    </source>
</evidence>
<dbReference type="Pfam" id="PF05108">
    <property type="entry name" value="T7SS_ESX1_EccB"/>
    <property type="match status" value="1"/>
</dbReference>
<dbReference type="RefSeq" id="WP_085250499.1">
    <property type="nucleotide sequence ID" value="NZ_CAJMWJ010000001.1"/>
</dbReference>
<comment type="caution">
    <text evidence="11">The sequence shown here is derived from an EMBL/GenBank/DDBJ whole genome shotgun (WGS) entry which is preliminary data.</text>
</comment>
<keyword evidence="4 10" id="KW-0812">Transmembrane</keyword>
<dbReference type="InterPro" id="IPR042485">
    <property type="entry name" value="T7SS_EccB_R3"/>
</dbReference>
<evidence type="ECO:0000256" key="3">
    <source>
        <dbReference type="ARBA" id="ARBA00022475"/>
    </source>
</evidence>
<name>A0A1X2CUI2_9MYCO</name>
<dbReference type="GeneID" id="93495144"/>
<dbReference type="Gene3D" id="3.30.2390.20">
    <property type="entry name" value="Type VII secretion system EccB, repeat 1 domain"/>
    <property type="match status" value="1"/>
</dbReference>
<evidence type="ECO:0000256" key="2">
    <source>
        <dbReference type="ARBA" id="ARBA00008149"/>
    </source>
</evidence>
<dbReference type="InterPro" id="IPR007795">
    <property type="entry name" value="T7SS_EccB"/>
</dbReference>
<keyword evidence="7" id="KW-0067">ATP-binding</keyword>
<comment type="similarity">
    <text evidence="2">Belongs to the EccB family.</text>
</comment>
<evidence type="ECO:0000256" key="1">
    <source>
        <dbReference type="ARBA" id="ARBA00004162"/>
    </source>
</evidence>
<dbReference type="STRING" id="486698.AWC22_18730"/>
<organism evidence="11 12">
    <name type="scientific">Mycobacterium riyadhense</name>
    <dbReference type="NCBI Taxonomy" id="486698"/>
    <lineage>
        <taxon>Bacteria</taxon>
        <taxon>Bacillati</taxon>
        <taxon>Actinomycetota</taxon>
        <taxon>Actinomycetes</taxon>
        <taxon>Mycobacteriales</taxon>
        <taxon>Mycobacteriaceae</taxon>
        <taxon>Mycobacterium</taxon>
    </lineage>
</organism>
<dbReference type="AlphaFoldDB" id="A0A1X2CUI2"/>
<keyword evidence="3" id="KW-1003">Cell membrane</keyword>
<evidence type="ECO:0000256" key="9">
    <source>
        <dbReference type="ARBA" id="ARBA00023136"/>
    </source>
</evidence>
<comment type="subcellular location">
    <subcellularLocation>
        <location evidence="1">Cell membrane</location>
        <topology evidence="1">Single-pass membrane protein</topology>
    </subcellularLocation>
</comment>
<dbReference type="GO" id="GO:0005524">
    <property type="term" value="F:ATP binding"/>
    <property type="evidence" value="ECO:0007669"/>
    <property type="project" value="UniProtKB-KW"/>
</dbReference>
<dbReference type="InterPro" id="IPR044857">
    <property type="entry name" value="T7SS_EccB_R1"/>
</dbReference>
<dbReference type="NCBIfam" id="TIGR03919">
    <property type="entry name" value="T7SS_EccB"/>
    <property type="match status" value="1"/>
</dbReference>
<dbReference type="OrthoDB" id="3847604at2"/>
<keyword evidence="5" id="KW-0547">Nucleotide-binding</keyword>
<dbReference type="PANTHER" id="PTHR40765">
    <property type="entry name" value="ESX-2 SECRETION SYSTEM ATPASE ECCB2"/>
    <property type="match status" value="1"/>
</dbReference>
<reference evidence="11 12" key="1">
    <citation type="submission" date="2016-01" db="EMBL/GenBank/DDBJ databases">
        <title>The new phylogeny of the genus Mycobacterium.</title>
        <authorList>
            <person name="Tarcisio F."/>
            <person name="Conor M."/>
            <person name="Antonella G."/>
            <person name="Elisabetta G."/>
            <person name="Giulia F.S."/>
            <person name="Sara T."/>
            <person name="Anna F."/>
            <person name="Clotilde B."/>
            <person name="Roberto B."/>
            <person name="Veronica D.S."/>
            <person name="Fabio R."/>
            <person name="Monica P."/>
            <person name="Olivier J."/>
            <person name="Enrico T."/>
            <person name="Nicola S."/>
        </authorList>
    </citation>
    <scope>NUCLEOTIDE SEQUENCE [LARGE SCALE GENOMIC DNA]</scope>
    <source>
        <strain evidence="11 12">DSM 45176</strain>
    </source>
</reference>
<evidence type="ECO:0000313" key="11">
    <source>
        <dbReference type="EMBL" id="ORW79572.1"/>
    </source>
</evidence>
<proteinExistence type="inferred from homology"/>
<evidence type="ECO:0000256" key="7">
    <source>
        <dbReference type="ARBA" id="ARBA00022840"/>
    </source>
</evidence>
<dbReference type="GO" id="GO:0016787">
    <property type="term" value="F:hydrolase activity"/>
    <property type="evidence" value="ECO:0007669"/>
    <property type="project" value="UniProtKB-KW"/>
</dbReference>
<evidence type="ECO:0008006" key="13">
    <source>
        <dbReference type="Google" id="ProtNLM"/>
    </source>
</evidence>
<dbReference type="GO" id="GO:0005576">
    <property type="term" value="C:extracellular region"/>
    <property type="evidence" value="ECO:0007669"/>
    <property type="project" value="TreeGrafter"/>
</dbReference>
<evidence type="ECO:0000256" key="10">
    <source>
        <dbReference type="SAM" id="Phobius"/>
    </source>
</evidence>
<dbReference type="PANTHER" id="PTHR40765:SF2">
    <property type="entry name" value="ESX-2 SECRETION SYSTEM ATPASE ECCB2"/>
    <property type="match status" value="1"/>
</dbReference>
<accession>A0A1X2CUI2</accession>
<evidence type="ECO:0000313" key="12">
    <source>
        <dbReference type="Proteomes" id="UP000193087"/>
    </source>
</evidence>
<sequence>MAELAGPEHRRRRRGFRMTAKYQVSGLRFLYRRMAHALVRRDTRMIDDPQRAQAAPLILGLLLALIMAVGTVVWGLFSPAGLVSNARIVVDRDTGAMYVRIGPRLDPVTNLTSARLILGSPDNPVRASAAEIAKYPHGSLVGIVGAPTDIRDSTDPSSIWTVCDTTMTGAAVPLDPVSGLPTTAMSPVTTTVIGGKLTKTNDITKLSHNQARLVSYDKRTWLIYARPDGEVVRSTVELTNSVIADALGLRASDLILPISQGLFNAIPAEPPLVAPPIAEVGAPPKFALNRPLTVGTILNVRELSGATRYYVALADGVQEVGLVPATMIRAANTQVGTKPVEIGPDELASLPKSHQLEVSYYPAAQVQLVSAAHEPVTCWSWSRVGEEPTARTEVMVGRTLPLTDKQNAALTTLVSAPTSKGMTADRVYMPSGGGRFVQITGAATDSKNRESYFWIADNGVRFGLDTTDSKSGDTTLSALNLRHPVPAPWVVVSLFAPGPTLSQRDARIRHDGVPADRTVAGIDDKEMK</sequence>
<evidence type="ECO:0000256" key="6">
    <source>
        <dbReference type="ARBA" id="ARBA00022801"/>
    </source>
</evidence>
<keyword evidence="8 10" id="KW-1133">Transmembrane helix</keyword>
<keyword evidence="9 10" id="KW-0472">Membrane</keyword>